<feature type="compositionally biased region" description="Acidic residues" evidence="2">
    <location>
        <begin position="186"/>
        <end position="224"/>
    </location>
</feature>
<dbReference type="STRING" id="1196081.A0A364KQ14"/>
<feature type="region of interest" description="Disordered" evidence="2">
    <location>
        <begin position="46"/>
        <end position="120"/>
    </location>
</feature>
<evidence type="ECO:0000256" key="1">
    <source>
        <dbReference type="ARBA" id="ARBA00007797"/>
    </source>
</evidence>
<evidence type="ECO:0000313" key="5">
    <source>
        <dbReference type="Proteomes" id="UP000249363"/>
    </source>
</evidence>
<feature type="compositionally biased region" description="Polar residues" evidence="2">
    <location>
        <begin position="52"/>
        <end position="66"/>
    </location>
</feature>
<feature type="region of interest" description="Disordered" evidence="2">
    <location>
        <begin position="578"/>
        <end position="604"/>
    </location>
</feature>
<feature type="compositionally biased region" description="Acidic residues" evidence="2">
    <location>
        <begin position="1009"/>
        <end position="1026"/>
    </location>
</feature>
<dbReference type="SUPFAM" id="SSF48371">
    <property type="entry name" value="ARM repeat"/>
    <property type="match status" value="1"/>
</dbReference>
<feature type="region of interest" description="Disordered" evidence="2">
    <location>
        <begin position="931"/>
        <end position="1092"/>
    </location>
</feature>
<accession>A0A364KQ14</accession>
<feature type="compositionally biased region" description="Basic and acidic residues" evidence="2">
    <location>
        <begin position="98"/>
        <end position="107"/>
    </location>
</feature>
<evidence type="ECO:0000259" key="3">
    <source>
        <dbReference type="Pfam" id="PF03914"/>
    </source>
</evidence>
<protein>
    <recommendedName>
        <fullName evidence="3">CCAAT-binding factor domain-containing protein</fullName>
    </recommendedName>
</protein>
<name>A0A364KQ14_TALAM</name>
<dbReference type="Proteomes" id="UP000249363">
    <property type="component" value="Unassembled WGS sequence"/>
</dbReference>
<comment type="similarity">
    <text evidence="1">Belongs to the CBF/MAK21 family.</text>
</comment>
<gene>
    <name evidence="4" type="ORF">BHQ10_001649</name>
</gene>
<feature type="compositionally biased region" description="Acidic residues" evidence="2">
    <location>
        <begin position="1037"/>
        <end position="1069"/>
    </location>
</feature>
<feature type="domain" description="CCAAT-binding factor" evidence="3">
    <location>
        <begin position="652"/>
        <end position="828"/>
    </location>
</feature>
<evidence type="ECO:0000313" key="4">
    <source>
        <dbReference type="EMBL" id="RAO65637.1"/>
    </source>
</evidence>
<reference evidence="4 5" key="1">
    <citation type="journal article" date="2017" name="Biotechnol. Biofuels">
        <title>Differential beta-glucosidase expression as a function of carbon source availability in Talaromyces amestolkiae: a genomic and proteomic approach.</title>
        <authorList>
            <person name="de Eugenio L.I."/>
            <person name="Mendez-Liter J.A."/>
            <person name="Nieto-Dominguez M."/>
            <person name="Alonso L."/>
            <person name="Gil-Munoz J."/>
            <person name="Barriuso J."/>
            <person name="Prieto A."/>
            <person name="Martinez M.J."/>
        </authorList>
    </citation>
    <scope>NUCLEOTIDE SEQUENCE [LARGE SCALE GENOMIC DNA]</scope>
    <source>
        <strain evidence="4 5">CIB</strain>
    </source>
</reference>
<dbReference type="EMBL" id="MIKG01000002">
    <property type="protein sequence ID" value="RAO65637.1"/>
    <property type="molecule type" value="Genomic_DNA"/>
</dbReference>
<evidence type="ECO:0000256" key="2">
    <source>
        <dbReference type="SAM" id="MobiDB-lite"/>
    </source>
</evidence>
<organism evidence="4 5">
    <name type="scientific">Talaromyces amestolkiae</name>
    <dbReference type="NCBI Taxonomy" id="1196081"/>
    <lineage>
        <taxon>Eukaryota</taxon>
        <taxon>Fungi</taxon>
        <taxon>Dikarya</taxon>
        <taxon>Ascomycota</taxon>
        <taxon>Pezizomycotina</taxon>
        <taxon>Eurotiomycetes</taxon>
        <taxon>Eurotiomycetidae</taxon>
        <taxon>Eurotiales</taxon>
        <taxon>Trichocomaceae</taxon>
        <taxon>Talaromyces</taxon>
        <taxon>Talaromyces sect. Talaromyces</taxon>
    </lineage>
</organism>
<feature type="compositionally biased region" description="Acidic residues" evidence="2">
    <location>
        <begin position="754"/>
        <end position="777"/>
    </location>
</feature>
<dbReference type="PANTHER" id="PTHR12048">
    <property type="entry name" value="CCAAT-BINDING FACTOR-RELATED"/>
    <property type="match status" value="1"/>
</dbReference>
<keyword evidence="5" id="KW-1185">Reference proteome</keyword>
<feature type="region of interest" description="Disordered" evidence="2">
    <location>
        <begin position="177"/>
        <end position="229"/>
    </location>
</feature>
<feature type="region of interest" description="Disordered" evidence="2">
    <location>
        <begin position="143"/>
        <end position="163"/>
    </location>
</feature>
<feature type="compositionally biased region" description="Basic and acidic residues" evidence="2">
    <location>
        <begin position="67"/>
        <end position="84"/>
    </location>
</feature>
<feature type="compositionally biased region" description="Acidic residues" evidence="2">
    <location>
        <begin position="973"/>
        <end position="1001"/>
    </location>
</feature>
<dbReference type="InterPro" id="IPR040155">
    <property type="entry name" value="CEBPZ/Mak21-like"/>
</dbReference>
<dbReference type="RefSeq" id="XP_040730154.1">
    <property type="nucleotide sequence ID" value="XM_040873708.1"/>
</dbReference>
<dbReference type="Pfam" id="PF03914">
    <property type="entry name" value="CBF"/>
    <property type="match status" value="1"/>
</dbReference>
<dbReference type="PANTHER" id="PTHR12048:SF0">
    <property type="entry name" value="CCAAT_ENHANCER-BINDING PROTEIN ZETA"/>
    <property type="match status" value="1"/>
</dbReference>
<dbReference type="InterPro" id="IPR016024">
    <property type="entry name" value="ARM-type_fold"/>
</dbReference>
<dbReference type="GeneID" id="63790866"/>
<feature type="compositionally biased region" description="Basic and acidic residues" evidence="2">
    <location>
        <begin position="940"/>
        <end position="949"/>
    </location>
</feature>
<dbReference type="AlphaFoldDB" id="A0A364KQ14"/>
<feature type="region of interest" description="Disordered" evidence="2">
    <location>
        <begin position="1"/>
        <end position="28"/>
    </location>
</feature>
<comment type="caution">
    <text evidence="4">The sequence shown here is derived from an EMBL/GenBank/DDBJ whole genome shotgun (WGS) entry which is preliminary data.</text>
</comment>
<feature type="compositionally biased region" description="Acidic residues" evidence="2">
    <location>
        <begin position="950"/>
        <end position="959"/>
    </location>
</feature>
<proteinExistence type="inferred from homology"/>
<dbReference type="OrthoDB" id="28947at2759"/>
<sequence length="1119" mass="125274">MAKNKGKRSSTGSVPQAGESKVSTDESFISLDAGALANLTRNIEQKLKDGKNTANNKSQKRTNNSKTETKKVPVHDFKDKKDTAVKSQNSNQGKKRSRDGEVIEKLAKGGNSKNDQSQDDILRKEILALGGSKEDFDLLAEVASDSEVEEASGSHIKAGSNDNALRKELAQLLKDAGQYNPVIADDQVEEEQPASEDGSEEEDEEGEVEEHGDEEIDSASEADDANMPSKEIKSKIATQVPDKKNAAFAETQSQFPKEYSRLTVMPRADWYSTELPSVTAPKVTTGLPKFLMDRIQQHATSLLEKENQLYSQIQQQSSSSSHKFYSTIMTSGTLSDKISALTLAVQESPIHNTKALGDLVALSKKRSRAQAVDVLRSLKDLFAQGTLLPSDRKLKAFANHAELVASFQKAGPKWTERDPLPGDLQPQHLILWAFEDFLKVQFFEILKVLEIWCNDEIEFSRTRAVSYVYELLKEKPEQEANLLRLLVNKLGDTGKKIASRASYLLLQLCQAHPLMKPTIVKSVEEFLFRPGQSPHARYYAIITLNQTILSTKEEKVAIHLLDIYFAVFLQLLKSTDKKSWKPDNKKKGKKSDDAKTQKAQAEHDDQLKEKLISAVLTGVNRAYPFTSSDSDRLSKHIDTLFRVTHSSNFNTSIQALMLIQQLTVTHQVAADRFYRTLYESLLDPRVATSSKQSLYLNLLYKSLKNDSSIKRVKAFVKRLVQILGLHQPSFICGVFFLIRELEKTYPGLLSLVDQPEEDESDEEEVFRDVPDEDDQPEAETSKQVELTKKVNDGYDARKRDPQHSNAEKSCLWELLPLLSHFHPSVSALTSHLLNHEPLSGKPDLTLHTLSHFLDRFIYRNAKAGGAPRGQSIMQPLAGTDSHDLLVSASGLAGDARAQVPVNSEEFWRKRTEDVAADDVFFHEYFNRMSKSQTGKKAQKKSKDPVSRDEEAADESDNESEIWQALVESRPGLEDDDDEDDLDMDDLESAYDNDEDEVDGSEDGGVIFNDESDENVEEIDDEEGDVDTEVKQKKSKADEDEDDEDSFDMDVSDEEAFRDSDEDLPSDLDIDMGGVALPSTAEDEAANKKKSKKRKLRHLPTFASMEDYAALLADEDDGMM</sequence>
<feature type="compositionally biased region" description="Basic and acidic residues" evidence="2">
    <location>
        <begin position="779"/>
        <end position="802"/>
    </location>
</feature>
<dbReference type="InterPro" id="IPR005612">
    <property type="entry name" value="CCAAT-binding_factor"/>
</dbReference>
<feature type="region of interest" description="Disordered" evidence="2">
    <location>
        <begin position="752"/>
        <end position="802"/>
    </location>
</feature>
<dbReference type="GO" id="GO:0005634">
    <property type="term" value="C:nucleus"/>
    <property type="evidence" value="ECO:0007669"/>
    <property type="project" value="UniProtKB-ARBA"/>
</dbReference>
<feature type="compositionally biased region" description="Basic and acidic residues" evidence="2">
    <location>
        <begin position="1027"/>
        <end position="1036"/>
    </location>
</feature>